<evidence type="ECO:0000256" key="2">
    <source>
        <dbReference type="ARBA" id="ARBA00012438"/>
    </source>
</evidence>
<evidence type="ECO:0000256" key="1">
    <source>
        <dbReference type="ARBA" id="ARBA00000085"/>
    </source>
</evidence>
<dbReference type="PANTHER" id="PTHR43547:SF2">
    <property type="entry name" value="HYBRID SIGNAL TRANSDUCTION HISTIDINE KINASE C"/>
    <property type="match status" value="1"/>
</dbReference>
<dbReference type="Pfam" id="PF00072">
    <property type="entry name" value="Response_reg"/>
    <property type="match status" value="1"/>
</dbReference>
<keyword evidence="3" id="KW-0597">Phosphoprotein</keyword>
<evidence type="ECO:0000259" key="5">
    <source>
        <dbReference type="SMART" id="SM00448"/>
    </source>
</evidence>
<keyword evidence="7" id="KW-1185">Reference proteome</keyword>
<dbReference type="SUPFAM" id="SSF52172">
    <property type="entry name" value="CheY-like"/>
    <property type="match status" value="1"/>
</dbReference>
<dbReference type="SMART" id="SM00387">
    <property type="entry name" value="HATPase_c"/>
    <property type="match status" value="1"/>
</dbReference>
<dbReference type="EC" id="2.7.13.3" evidence="2"/>
<accession>A0A915U137</accession>
<dbReference type="InterPro" id="IPR004358">
    <property type="entry name" value="Sig_transdc_His_kin-like_C"/>
</dbReference>
<dbReference type="InterPro" id="IPR036890">
    <property type="entry name" value="HATPase_C_sf"/>
</dbReference>
<comment type="catalytic activity">
    <reaction evidence="1">
        <text>ATP + protein L-histidine = ADP + protein N-phospho-L-histidine.</text>
        <dbReference type="EC" id="2.7.13.3"/>
    </reaction>
</comment>
<dbReference type="KEGG" id="ddu:GF1_12410"/>
<evidence type="ECO:0000313" key="6">
    <source>
        <dbReference type="EMBL" id="BCO08865.1"/>
    </source>
</evidence>
<dbReference type="InterPro" id="IPR001789">
    <property type="entry name" value="Sig_transdc_resp-reg_receiver"/>
</dbReference>
<dbReference type="Pfam" id="PF02518">
    <property type="entry name" value="HATPase_c"/>
    <property type="match status" value="1"/>
</dbReference>
<dbReference type="AlphaFoldDB" id="A0A915U137"/>
<evidence type="ECO:0000259" key="4">
    <source>
        <dbReference type="SMART" id="SM00387"/>
    </source>
</evidence>
<dbReference type="SMART" id="SM00448">
    <property type="entry name" value="REC"/>
    <property type="match status" value="1"/>
</dbReference>
<evidence type="ECO:0000313" key="7">
    <source>
        <dbReference type="Proteomes" id="UP001063350"/>
    </source>
</evidence>
<protein>
    <recommendedName>
        <fullName evidence="2">histidine kinase</fullName>
        <ecNumber evidence="2">2.7.13.3</ecNumber>
    </recommendedName>
</protein>
<dbReference type="Proteomes" id="UP001063350">
    <property type="component" value="Chromosome"/>
</dbReference>
<feature type="domain" description="Response regulatory" evidence="5">
    <location>
        <begin position="172"/>
        <end position="285"/>
    </location>
</feature>
<dbReference type="GO" id="GO:0000155">
    <property type="term" value="F:phosphorelay sensor kinase activity"/>
    <property type="evidence" value="ECO:0007669"/>
    <property type="project" value="TreeGrafter"/>
</dbReference>
<dbReference type="PRINTS" id="PR00344">
    <property type="entry name" value="BCTRLSENSOR"/>
</dbReference>
<dbReference type="SUPFAM" id="SSF55874">
    <property type="entry name" value="ATPase domain of HSP90 chaperone/DNA topoisomerase II/histidine kinase"/>
    <property type="match status" value="1"/>
</dbReference>
<dbReference type="PANTHER" id="PTHR43547">
    <property type="entry name" value="TWO-COMPONENT HISTIDINE KINASE"/>
    <property type="match status" value="1"/>
</dbReference>
<dbReference type="EMBL" id="AP024233">
    <property type="protein sequence ID" value="BCO08865.1"/>
    <property type="molecule type" value="Genomic_DNA"/>
</dbReference>
<sequence length="292" mass="32842">MLRRLIWEDISIKTILAEDLPNIKADKSQIDQILINLVLNARDALGAVLEPNFKKKIIIETGNVILDNEDVSSHSGGKKGQHVFFAVSDNGIGMTKETKRQIFEPFFTAKEKGTGLGLSMVYGIVKQNNGSIYVYTEPDEGTMFKIYWPVCNEEVSLEKNIHEETVKLSSNETILLVEDDENVRNFASVTLESLGYKVYQASNGRIALDLIHSGECKFDLILTDLIMPEMNGKELVEQVKKILPESKVIYVSGYTDNHIVHNGLLEEGVKFLHKPYSVDSLAKIIRQVLDQK</sequence>
<gene>
    <name evidence="6" type="ORF">GF1_12410</name>
</gene>
<dbReference type="Gene3D" id="3.30.565.10">
    <property type="entry name" value="Histidine kinase-like ATPase, C-terminal domain"/>
    <property type="match status" value="1"/>
</dbReference>
<dbReference type="Gene3D" id="3.40.50.2300">
    <property type="match status" value="1"/>
</dbReference>
<reference evidence="6" key="1">
    <citation type="submission" date="2020-12" db="EMBL/GenBank/DDBJ databases">
        <title>Desulfobium dissulfuricans gen. nov., sp. nov., a novel mesophilic, sulfate-reducing bacterium isolated from a deep-sea hydrothermal vent.</title>
        <authorList>
            <person name="Hashimoto Y."/>
            <person name="Tame A."/>
            <person name="Sawayama S."/>
            <person name="Miyazaki J."/>
            <person name="Takai K."/>
            <person name="Nakagawa S."/>
        </authorList>
    </citation>
    <scope>NUCLEOTIDE SEQUENCE</scope>
    <source>
        <strain evidence="6">GF1</strain>
    </source>
</reference>
<dbReference type="InterPro" id="IPR003594">
    <property type="entry name" value="HATPase_dom"/>
</dbReference>
<proteinExistence type="predicted"/>
<dbReference type="InterPro" id="IPR011006">
    <property type="entry name" value="CheY-like_superfamily"/>
</dbReference>
<evidence type="ECO:0000256" key="3">
    <source>
        <dbReference type="ARBA" id="ARBA00022553"/>
    </source>
</evidence>
<name>A0A915U137_9BACT</name>
<organism evidence="6 7">
    <name type="scientific">Desulfolithobacter dissulfuricans</name>
    <dbReference type="NCBI Taxonomy" id="2795293"/>
    <lineage>
        <taxon>Bacteria</taxon>
        <taxon>Pseudomonadati</taxon>
        <taxon>Thermodesulfobacteriota</taxon>
        <taxon>Desulfobulbia</taxon>
        <taxon>Desulfobulbales</taxon>
        <taxon>Desulfobulbaceae</taxon>
        <taxon>Desulfolithobacter</taxon>
    </lineage>
</organism>
<dbReference type="RefSeq" id="WP_267928759.1">
    <property type="nucleotide sequence ID" value="NZ_AP024233.1"/>
</dbReference>
<feature type="domain" description="Histidine kinase/HSP90-like ATPase" evidence="4">
    <location>
        <begin position="25"/>
        <end position="152"/>
    </location>
</feature>